<dbReference type="Proteomes" id="UP000289886">
    <property type="component" value="Unassembled WGS sequence"/>
</dbReference>
<evidence type="ECO:0000313" key="8">
    <source>
        <dbReference type="Proteomes" id="UP000289886"/>
    </source>
</evidence>
<evidence type="ECO:0000256" key="4">
    <source>
        <dbReference type="ARBA" id="ARBA00022989"/>
    </source>
</evidence>
<feature type="transmembrane region" description="Helical" evidence="6">
    <location>
        <begin position="134"/>
        <end position="155"/>
    </location>
</feature>
<comment type="caution">
    <text evidence="7">The sequence shown here is derived from an EMBL/GenBank/DDBJ whole genome shotgun (WGS) entry which is preliminary data.</text>
</comment>
<feature type="transmembrane region" description="Helical" evidence="6">
    <location>
        <begin position="175"/>
        <end position="192"/>
    </location>
</feature>
<evidence type="ECO:0008006" key="9">
    <source>
        <dbReference type="Google" id="ProtNLM"/>
    </source>
</evidence>
<keyword evidence="3 6" id="KW-0812">Transmembrane</keyword>
<evidence type="ECO:0000313" key="7">
    <source>
        <dbReference type="EMBL" id="RXN01264.1"/>
    </source>
</evidence>
<evidence type="ECO:0000256" key="1">
    <source>
        <dbReference type="ARBA" id="ARBA00004141"/>
    </source>
</evidence>
<evidence type="ECO:0000256" key="3">
    <source>
        <dbReference type="ARBA" id="ARBA00022692"/>
    </source>
</evidence>
<keyword evidence="4 6" id="KW-1133">Transmembrane helix</keyword>
<feature type="transmembrane region" description="Helical" evidence="6">
    <location>
        <begin position="70"/>
        <end position="90"/>
    </location>
</feature>
<evidence type="ECO:0000256" key="2">
    <source>
        <dbReference type="ARBA" id="ARBA00006371"/>
    </source>
</evidence>
<dbReference type="AlphaFoldDB" id="A0A662YZG9"/>
<protein>
    <recommendedName>
        <fullName evidence="9">Transmembrane protein 229B</fullName>
    </recommendedName>
</protein>
<dbReference type="PANTHER" id="PTHR31746">
    <property type="entry name" value="TRANSMEMBRANE PROTEIN 229 FAMILY MEMBER"/>
    <property type="match status" value="1"/>
</dbReference>
<reference evidence="7 8" key="1">
    <citation type="submission" date="2019-01" db="EMBL/GenBank/DDBJ databases">
        <title>Draft Genome and Complete Hox-Cluster Characterization of the Sterlet Sturgeon (Acipenser ruthenus).</title>
        <authorList>
            <person name="Wei Q."/>
        </authorList>
    </citation>
    <scope>NUCLEOTIDE SEQUENCE [LARGE SCALE GENOMIC DNA]</scope>
    <source>
        <strain evidence="7">WHYD16114868_AA</strain>
        <tissue evidence="7">Blood</tissue>
    </source>
</reference>
<sequence length="212" mass="24184">MTKPSYRGSAVLQSQCDLKEAVRPSSVLVLPAQEQTENLEMRERAFCSEEHSGDMAERVSVTQLGMFSRWYLYALHGYLCEVLFTAAWNFSQQGSWKLQGNTSVWALFIYGTCILILEGMYCRLRNRCPLLVRCLIYTAWIFAWEFSTGVVLSMFNACPWDYSGFRGSYKGLITLEYAAPWFFASLIAELVIKNTLRLRMDHPSSSSATKNA</sequence>
<keyword evidence="8" id="KW-1185">Reference proteome</keyword>
<proteinExistence type="inferred from homology"/>
<dbReference type="PANTHER" id="PTHR31746:SF3">
    <property type="entry name" value="TRANSMEMBRANE PROTEIN 229B"/>
    <property type="match status" value="1"/>
</dbReference>
<evidence type="ECO:0000256" key="6">
    <source>
        <dbReference type="SAM" id="Phobius"/>
    </source>
</evidence>
<gene>
    <name evidence="7" type="ORF">EOD39_7333</name>
</gene>
<dbReference type="InterPro" id="IPR010540">
    <property type="entry name" value="CmpB_TMEM229"/>
</dbReference>
<organism evidence="7 8">
    <name type="scientific">Acipenser ruthenus</name>
    <name type="common">Sterlet sturgeon</name>
    <dbReference type="NCBI Taxonomy" id="7906"/>
    <lineage>
        <taxon>Eukaryota</taxon>
        <taxon>Metazoa</taxon>
        <taxon>Chordata</taxon>
        <taxon>Craniata</taxon>
        <taxon>Vertebrata</taxon>
        <taxon>Euteleostomi</taxon>
        <taxon>Actinopterygii</taxon>
        <taxon>Chondrostei</taxon>
        <taxon>Acipenseriformes</taxon>
        <taxon>Acipenseridae</taxon>
        <taxon>Acipenser</taxon>
    </lineage>
</organism>
<dbReference type="Pfam" id="PF06541">
    <property type="entry name" value="ABC_trans_CmpB"/>
    <property type="match status" value="1"/>
</dbReference>
<name>A0A662YZG9_ACIRT</name>
<comment type="subcellular location">
    <subcellularLocation>
        <location evidence="1">Membrane</location>
        <topology evidence="1">Multi-pass membrane protein</topology>
    </subcellularLocation>
</comment>
<dbReference type="EMBL" id="SCEB01000064">
    <property type="protein sequence ID" value="RXN01264.1"/>
    <property type="molecule type" value="Genomic_DNA"/>
</dbReference>
<keyword evidence="5 6" id="KW-0472">Membrane</keyword>
<dbReference type="GO" id="GO:0016020">
    <property type="term" value="C:membrane"/>
    <property type="evidence" value="ECO:0007669"/>
    <property type="project" value="UniProtKB-SubCell"/>
</dbReference>
<comment type="similarity">
    <text evidence="2">Belongs to the TMEM229 family.</text>
</comment>
<accession>A0A662YZG9</accession>
<feature type="transmembrane region" description="Helical" evidence="6">
    <location>
        <begin position="102"/>
        <end position="122"/>
    </location>
</feature>
<evidence type="ECO:0000256" key="5">
    <source>
        <dbReference type="ARBA" id="ARBA00023136"/>
    </source>
</evidence>